<dbReference type="Proteomes" id="UP000442707">
    <property type="component" value="Unassembled WGS sequence"/>
</dbReference>
<feature type="region of interest" description="Disordered" evidence="1">
    <location>
        <begin position="83"/>
        <end position="114"/>
    </location>
</feature>
<evidence type="ECO:0000313" key="3">
    <source>
        <dbReference type="Proteomes" id="UP000442707"/>
    </source>
</evidence>
<keyword evidence="3" id="KW-1185">Reference proteome</keyword>
<reference evidence="2 3" key="1">
    <citation type="submission" date="2019-09" db="EMBL/GenBank/DDBJ databases">
        <title>Screening of Novel Bioactive Compounds from Soil-Associated.</title>
        <authorList>
            <person name="Zhao S."/>
        </authorList>
    </citation>
    <scope>NUCLEOTIDE SEQUENCE [LARGE SCALE GENOMIC DNA]</scope>
    <source>
        <strain evidence="2 3">HIT-DPA4</strain>
    </source>
</reference>
<proteinExistence type="predicted"/>
<name>A0A6H9UPP3_9ACTN</name>
<sequence length="114" mass="12199">MAFDAPQPRRVGDHRTAPAQDFADRLDLRVGEAMQFSRNFYAELITTAGKGATEVLIDPGGRGAILGFRQALRPLLDARAGGRRDSHARCATGGQDGHGTGGRVLTRQGVQGRE</sequence>
<accession>A0A6H9UPP3</accession>
<protein>
    <submittedName>
        <fullName evidence="2">Uncharacterized protein</fullName>
    </submittedName>
</protein>
<organism evidence="2 3">
    <name type="scientific">Streptomyces luteolifulvus</name>
    <dbReference type="NCBI Taxonomy" id="2615112"/>
    <lineage>
        <taxon>Bacteria</taxon>
        <taxon>Bacillati</taxon>
        <taxon>Actinomycetota</taxon>
        <taxon>Actinomycetes</taxon>
        <taxon>Kitasatosporales</taxon>
        <taxon>Streptomycetaceae</taxon>
        <taxon>Streptomyces</taxon>
    </lineage>
</organism>
<dbReference type="AlphaFoldDB" id="A0A6H9UPP3"/>
<evidence type="ECO:0000313" key="2">
    <source>
        <dbReference type="EMBL" id="KAB1139850.1"/>
    </source>
</evidence>
<dbReference type="EMBL" id="VZRB01000051">
    <property type="protein sequence ID" value="KAB1139850.1"/>
    <property type="molecule type" value="Genomic_DNA"/>
</dbReference>
<gene>
    <name evidence="2" type="ORF">F7R91_38195</name>
</gene>
<comment type="caution">
    <text evidence="2">The sequence shown here is derived from an EMBL/GenBank/DDBJ whole genome shotgun (WGS) entry which is preliminary data.</text>
</comment>
<evidence type="ECO:0000256" key="1">
    <source>
        <dbReference type="SAM" id="MobiDB-lite"/>
    </source>
</evidence>